<dbReference type="PATRIC" id="fig|1565605.3.peg.3007"/>
<dbReference type="EMBL" id="CP010554">
    <property type="protein sequence ID" value="AJP49276.1"/>
    <property type="molecule type" value="Genomic_DNA"/>
</dbReference>
<sequence>MKKLMMIFCVSILCLGMLVDTVEARRLGGGQSFGMNRSSSVMNRSTTPTRPATPTQNAVPPATTAPAPITPPRTGMSRWLGPIAGLAAGIGLAAMLSHFGMGEGVANFLMIALLAMGAIFLLRRFLGNRPTGNTLLYPQPVAANPVGRQEPMVFDAQKIGAGDTAMSIAAQGTAGNIPADFDVEGFLRQAKLSFVRLQAANDRGDMEDIRQFSTPEVAAEIQLQFQERQRASQQTDVVQLAADLLDVSTEAARYVASVRFHGQLREDTQNAPEAFSEVWHLVKPLSGAGGWQVAGIQQD</sequence>
<dbReference type="PANTHER" id="PTHR41542">
    <property type="entry name" value="BLL5807 PROTEIN"/>
    <property type="match status" value="1"/>
</dbReference>
<gene>
    <name evidence="4" type="ORF">PG1C_14200</name>
</gene>
<protein>
    <recommendedName>
        <fullName evidence="3">Tim44-like domain-containing protein</fullName>
    </recommendedName>
</protein>
<dbReference type="InterPro" id="IPR032710">
    <property type="entry name" value="NTF2-like_dom_sf"/>
</dbReference>
<dbReference type="Proteomes" id="UP000061603">
    <property type="component" value="Chromosome"/>
</dbReference>
<dbReference type="Pfam" id="PF04280">
    <property type="entry name" value="Tim44"/>
    <property type="match status" value="1"/>
</dbReference>
<dbReference type="KEGG" id="rbu:PG1C_14200"/>
<organism evidence="4 5">
    <name type="scientific">Rugosibacter aromaticivorans</name>
    <dbReference type="NCBI Taxonomy" id="1565605"/>
    <lineage>
        <taxon>Bacteria</taxon>
        <taxon>Pseudomonadati</taxon>
        <taxon>Pseudomonadota</taxon>
        <taxon>Betaproteobacteria</taxon>
        <taxon>Nitrosomonadales</taxon>
        <taxon>Sterolibacteriaceae</taxon>
        <taxon>Rugosibacter</taxon>
    </lineage>
</organism>
<keyword evidence="2" id="KW-0472">Membrane</keyword>
<evidence type="ECO:0000313" key="5">
    <source>
        <dbReference type="Proteomes" id="UP000061603"/>
    </source>
</evidence>
<dbReference type="PANTHER" id="PTHR41542:SF1">
    <property type="entry name" value="BLL5807 PROTEIN"/>
    <property type="match status" value="1"/>
</dbReference>
<name>A0A0C5JPR0_9PROT</name>
<feature type="transmembrane region" description="Helical" evidence="2">
    <location>
        <begin position="79"/>
        <end position="96"/>
    </location>
</feature>
<dbReference type="RefSeq" id="WP_202635403.1">
    <property type="nucleotide sequence ID" value="NZ_CP010554.1"/>
</dbReference>
<reference evidence="4 5" key="1">
    <citation type="journal article" date="2015" name="Genome Announc.">
        <title>Complete Genome Sequence of a Novel Bacterium within the Family Rhodocyclaceae That Degrades Polycyclic Aromatic Hydrocarbons.</title>
        <authorList>
            <person name="Singleton D.R."/>
            <person name="Dickey A.N."/>
            <person name="Scholl E.H."/>
            <person name="Wright F.A."/>
            <person name="Aitken M.D."/>
        </authorList>
    </citation>
    <scope>NUCLEOTIDE SEQUENCE [LARGE SCALE GENOMIC DNA]</scope>
    <source>
        <strain evidence="5">PG1-Ca6</strain>
    </source>
</reference>
<feature type="compositionally biased region" description="Polar residues" evidence="1">
    <location>
        <begin position="35"/>
        <end position="45"/>
    </location>
</feature>
<feature type="compositionally biased region" description="Low complexity" evidence="1">
    <location>
        <begin position="46"/>
        <end position="67"/>
    </location>
</feature>
<dbReference type="SUPFAM" id="SSF54427">
    <property type="entry name" value="NTF2-like"/>
    <property type="match status" value="1"/>
</dbReference>
<dbReference type="AlphaFoldDB" id="A0A0C5JPR0"/>
<evidence type="ECO:0000259" key="3">
    <source>
        <dbReference type="SMART" id="SM00978"/>
    </source>
</evidence>
<keyword evidence="2" id="KW-0812">Transmembrane</keyword>
<feature type="domain" description="Tim44-like" evidence="3">
    <location>
        <begin position="168"/>
        <end position="298"/>
    </location>
</feature>
<feature type="region of interest" description="Disordered" evidence="1">
    <location>
        <begin position="35"/>
        <end position="71"/>
    </location>
</feature>
<dbReference type="HOGENOM" id="CLU_052470_0_0_4"/>
<proteinExistence type="predicted"/>
<dbReference type="InterPro" id="IPR007379">
    <property type="entry name" value="Tim44-like_dom"/>
</dbReference>
<keyword evidence="2" id="KW-1133">Transmembrane helix</keyword>
<dbReference type="Gene3D" id="3.10.450.240">
    <property type="match status" value="1"/>
</dbReference>
<evidence type="ECO:0000256" key="1">
    <source>
        <dbReference type="SAM" id="MobiDB-lite"/>
    </source>
</evidence>
<dbReference type="SMART" id="SM00978">
    <property type="entry name" value="Tim44"/>
    <property type="match status" value="1"/>
</dbReference>
<accession>A0A0C5JPR0</accession>
<evidence type="ECO:0000256" key="2">
    <source>
        <dbReference type="SAM" id="Phobius"/>
    </source>
</evidence>
<evidence type="ECO:0000313" key="4">
    <source>
        <dbReference type="EMBL" id="AJP49276.1"/>
    </source>
</evidence>
<feature type="transmembrane region" description="Helical" evidence="2">
    <location>
        <begin position="108"/>
        <end position="126"/>
    </location>
</feature>
<keyword evidence="5" id="KW-1185">Reference proteome</keyword>
<dbReference type="STRING" id="1565605.PG1C_14200"/>